<keyword evidence="1" id="KW-0175">Coiled coil</keyword>
<evidence type="ECO:0000313" key="3">
    <source>
        <dbReference type="Proteomes" id="UP000095283"/>
    </source>
</evidence>
<keyword evidence="3" id="KW-1185">Reference proteome</keyword>
<evidence type="ECO:0000313" key="4">
    <source>
        <dbReference type="WBParaSite" id="Hba_19348"/>
    </source>
</evidence>
<reference evidence="4" key="1">
    <citation type="submission" date="2016-11" db="UniProtKB">
        <authorList>
            <consortium name="WormBaseParasite"/>
        </authorList>
    </citation>
    <scope>IDENTIFICATION</scope>
</reference>
<feature type="region of interest" description="Disordered" evidence="2">
    <location>
        <begin position="105"/>
        <end position="127"/>
    </location>
</feature>
<sequence>MMNCDSHLLIEQLKLAEDMGFPQDVVIAAVNMQKKDVDGMYQPFESTNAMLDILNQASGRSETPKMKLSVYNEEDKRTIRRIWSPKSGFNNIKIFSEHSSSYRPITGRSSSVSRSSSFHMGCPRIPRSESQDLSRLMQTFEKERERDKVEVESQFAILKTKIDVLERDKELLVRKERQMHEEVNLLKKSAESHVKDLQELQGQNDHLKQELSEAIGMCDKLVSINMNIYYNKIIV</sequence>
<evidence type="ECO:0000256" key="2">
    <source>
        <dbReference type="SAM" id="MobiDB-lite"/>
    </source>
</evidence>
<dbReference type="Proteomes" id="UP000095283">
    <property type="component" value="Unplaced"/>
</dbReference>
<feature type="coiled-coil region" evidence="1">
    <location>
        <begin position="148"/>
        <end position="217"/>
    </location>
</feature>
<dbReference type="WBParaSite" id="Hba_19348">
    <property type="protein sequence ID" value="Hba_19348"/>
    <property type="gene ID" value="Hba_19348"/>
</dbReference>
<name>A0A1I7XPT0_HETBA</name>
<dbReference type="AlphaFoldDB" id="A0A1I7XPT0"/>
<organism evidence="3 4">
    <name type="scientific">Heterorhabditis bacteriophora</name>
    <name type="common">Entomopathogenic nematode worm</name>
    <dbReference type="NCBI Taxonomy" id="37862"/>
    <lineage>
        <taxon>Eukaryota</taxon>
        <taxon>Metazoa</taxon>
        <taxon>Ecdysozoa</taxon>
        <taxon>Nematoda</taxon>
        <taxon>Chromadorea</taxon>
        <taxon>Rhabditida</taxon>
        <taxon>Rhabditina</taxon>
        <taxon>Rhabditomorpha</taxon>
        <taxon>Strongyloidea</taxon>
        <taxon>Heterorhabditidae</taxon>
        <taxon>Heterorhabditis</taxon>
    </lineage>
</organism>
<accession>A0A1I7XPT0</accession>
<evidence type="ECO:0000256" key="1">
    <source>
        <dbReference type="SAM" id="Coils"/>
    </source>
</evidence>
<protein>
    <submittedName>
        <fullName evidence="4">Ras-associating domain-containing protein</fullName>
    </submittedName>
</protein>
<feature type="compositionally biased region" description="Low complexity" evidence="2">
    <location>
        <begin position="108"/>
        <end position="117"/>
    </location>
</feature>
<proteinExistence type="predicted"/>